<evidence type="ECO:0000256" key="6">
    <source>
        <dbReference type="SAM" id="MobiDB-lite"/>
    </source>
</evidence>
<feature type="compositionally biased region" description="Low complexity" evidence="6">
    <location>
        <begin position="77"/>
        <end position="97"/>
    </location>
</feature>
<dbReference type="GO" id="GO:0006351">
    <property type="term" value="P:DNA-templated transcription"/>
    <property type="evidence" value="ECO:0007669"/>
    <property type="project" value="InterPro"/>
</dbReference>
<evidence type="ECO:0000313" key="9">
    <source>
        <dbReference type="Proteomes" id="UP000031575"/>
    </source>
</evidence>
<keyword evidence="3" id="KW-0805">Transcription regulation</keyword>
<dbReference type="SMART" id="SM00906">
    <property type="entry name" value="Fungal_trans"/>
    <property type="match status" value="1"/>
</dbReference>
<dbReference type="CDD" id="cd12148">
    <property type="entry name" value="fungal_TF_MHR"/>
    <property type="match status" value="1"/>
</dbReference>
<sequence>MLQLPLHTMADKPVESTAASLPPRVCDRCIRRKPGPPLGSHHAPSPLRKSRRSNAASAAAPAAPAAPLMPSTPTPPGTIETATATTTAAASLSASTPLGQREENDHGERPTPTTQPMVVPLTLPQLTPAGRGDVRKRPCTLNLAPHQVECLLLRYFDILKDASPIYSRDRFLQRFKDGRCSESLISTIVVIAAKTTGYAAEQDGPEGDRLPNWDACLDLLLSSSMLDEDLMGDALSLDDFRRAFILAVYEFHQFPGHQSWMRVGRVTRMAYRIGLDRLDHIRTVYADWRAVDDEDIQEWRALWWCIYRLDTYSNMACGTPYVIDDTAMGTSLLQSPATGAASAPPDADGAGAAGTLPVLYVPSDLDDVPGVVRAVVRAPATFMANVHNVTLSALRQAGLVLRLPLLHSLGDRAALVTRAERRLATTRLALPTGWLNPRRNALSSESRAAHHARLATVLHLQMAQLLLAMADPGLRQEGEDNNDDNDDNDDRAVAGWQRVLEACQDIAAVAHQWDSSFCLAVDPALSFVVFTALVFLDLYRKTALADPRLRRDLDHQTTVLHLQLSHFASTWTVPRLLLLSYESFHQSVSAPLYSRHIALILSRFEAPFHPRWLQFLSSAGTVLADSV</sequence>
<evidence type="ECO:0000256" key="1">
    <source>
        <dbReference type="ARBA" id="ARBA00004123"/>
    </source>
</evidence>
<dbReference type="GO" id="GO:0008270">
    <property type="term" value="F:zinc ion binding"/>
    <property type="evidence" value="ECO:0007669"/>
    <property type="project" value="InterPro"/>
</dbReference>
<evidence type="ECO:0000256" key="5">
    <source>
        <dbReference type="ARBA" id="ARBA00023242"/>
    </source>
</evidence>
<dbReference type="OrthoDB" id="3362851at2759"/>
<keyword evidence="4" id="KW-0804">Transcription</keyword>
<keyword evidence="9" id="KW-1185">Reference proteome</keyword>
<feature type="region of interest" description="Disordered" evidence="6">
    <location>
        <begin position="25"/>
        <end position="118"/>
    </location>
</feature>
<dbReference type="GO" id="GO:0005634">
    <property type="term" value="C:nucleus"/>
    <property type="evidence" value="ECO:0007669"/>
    <property type="project" value="UniProtKB-SubCell"/>
</dbReference>
<dbReference type="HOGENOM" id="CLU_029801_1_0_1"/>
<proteinExistence type="predicted"/>
<comment type="caution">
    <text evidence="8">The sequence shown here is derived from an EMBL/GenBank/DDBJ whole genome shotgun (WGS) entry which is preliminary data.</text>
</comment>
<keyword evidence="2" id="KW-0479">Metal-binding</keyword>
<organism evidence="8 9">
    <name type="scientific">Sporothrix brasiliensis 5110</name>
    <dbReference type="NCBI Taxonomy" id="1398154"/>
    <lineage>
        <taxon>Eukaryota</taxon>
        <taxon>Fungi</taxon>
        <taxon>Dikarya</taxon>
        <taxon>Ascomycota</taxon>
        <taxon>Pezizomycotina</taxon>
        <taxon>Sordariomycetes</taxon>
        <taxon>Sordariomycetidae</taxon>
        <taxon>Ophiostomatales</taxon>
        <taxon>Ophiostomataceae</taxon>
        <taxon>Sporothrix</taxon>
    </lineage>
</organism>
<dbReference type="EMBL" id="AWTV01000011">
    <property type="protein sequence ID" value="KIH86437.1"/>
    <property type="molecule type" value="Genomic_DNA"/>
</dbReference>
<comment type="subcellular location">
    <subcellularLocation>
        <location evidence="1">Nucleus</location>
    </subcellularLocation>
</comment>
<accession>A0A0C2IN45</accession>
<dbReference type="GeneID" id="63681376"/>
<dbReference type="VEuPathDB" id="FungiDB:SPBR_08217"/>
<feature type="compositionally biased region" description="Basic and acidic residues" evidence="6">
    <location>
        <begin position="100"/>
        <end position="109"/>
    </location>
</feature>
<dbReference type="InterPro" id="IPR050815">
    <property type="entry name" value="TF_fung"/>
</dbReference>
<keyword evidence="5" id="KW-0539">Nucleus</keyword>
<feature type="domain" description="Xylanolytic transcriptional activator regulatory" evidence="7">
    <location>
        <begin position="259"/>
        <end position="339"/>
    </location>
</feature>
<evidence type="ECO:0000256" key="2">
    <source>
        <dbReference type="ARBA" id="ARBA00022723"/>
    </source>
</evidence>
<evidence type="ECO:0000259" key="7">
    <source>
        <dbReference type="SMART" id="SM00906"/>
    </source>
</evidence>
<dbReference type="RefSeq" id="XP_040614447.1">
    <property type="nucleotide sequence ID" value="XM_040766455.1"/>
</dbReference>
<dbReference type="PANTHER" id="PTHR47338">
    <property type="entry name" value="ZN(II)2CYS6 TRANSCRIPTION FACTOR (EUROFUNG)-RELATED"/>
    <property type="match status" value="1"/>
</dbReference>
<evidence type="ECO:0000256" key="4">
    <source>
        <dbReference type="ARBA" id="ARBA00023163"/>
    </source>
</evidence>
<dbReference type="GO" id="GO:0000981">
    <property type="term" value="F:DNA-binding transcription factor activity, RNA polymerase II-specific"/>
    <property type="evidence" value="ECO:0007669"/>
    <property type="project" value="InterPro"/>
</dbReference>
<dbReference type="InterPro" id="IPR007219">
    <property type="entry name" value="XnlR_reg_dom"/>
</dbReference>
<dbReference type="Pfam" id="PF04082">
    <property type="entry name" value="Fungal_trans"/>
    <property type="match status" value="1"/>
</dbReference>
<feature type="compositionally biased region" description="Low complexity" evidence="6">
    <location>
        <begin position="55"/>
        <end position="69"/>
    </location>
</feature>
<protein>
    <recommendedName>
        <fullName evidence="7">Xylanolytic transcriptional activator regulatory domain-containing protein</fullName>
    </recommendedName>
</protein>
<gene>
    <name evidence="8" type="ORF">SPBR_08217</name>
</gene>
<reference evidence="8 9" key="1">
    <citation type="journal article" date="2014" name="BMC Genomics">
        <title>Comparative genomics of the major fungal agents of human and animal Sporotrichosis: Sporothrix schenckii and Sporothrix brasiliensis.</title>
        <authorList>
            <person name="Teixeira M.M."/>
            <person name="de Almeida L.G."/>
            <person name="Kubitschek-Barreira P."/>
            <person name="Alves F.L."/>
            <person name="Kioshima E.S."/>
            <person name="Abadio A.K."/>
            <person name="Fernandes L."/>
            <person name="Derengowski L.S."/>
            <person name="Ferreira K.S."/>
            <person name="Souza R.C."/>
            <person name="Ruiz J.C."/>
            <person name="de Andrade N.C."/>
            <person name="Paes H.C."/>
            <person name="Nicola A.M."/>
            <person name="Albuquerque P."/>
            <person name="Gerber A.L."/>
            <person name="Martins V.P."/>
            <person name="Peconick L.D."/>
            <person name="Neto A.V."/>
            <person name="Chaucanez C.B."/>
            <person name="Silva P.A."/>
            <person name="Cunha O.L."/>
            <person name="de Oliveira F.F."/>
            <person name="dos Santos T.C."/>
            <person name="Barros A.L."/>
            <person name="Soares M.A."/>
            <person name="de Oliveira L.M."/>
            <person name="Marini M.M."/>
            <person name="Villalobos-Duno H."/>
            <person name="Cunha M.M."/>
            <person name="de Hoog S."/>
            <person name="da Silveira J.F."/>
            <person name="Henrissat B."/>
            <person name="Nino-Vega G.A."/>
            <person name="Cisalpino P.S."/>
            <person name="Mora-Montes H.M."/>
            <person name="Almeida S.R."/>
            <person name="Stajich J.E."/>
            <person name="Lopes-Bezerra L.M."/>
            <person name="Vasconcelos A.T."/>
            <person name="Felipe M.S."/>
        </authorList>
    </citation>
    <scope>NUCLEOTIDE SEQUENCE [LARGE SCALE GENOMIC DNA]</scope>
    <source>
        <strain evidence="8 9">5110</strain>
    </source>
</reference>
<dbReference type="PANTHER" id="PTHR47338:SF10">
    <property type="entry name" value="TRANSCRIPTION FACTOR DOMAIN-CONTAINING PROTEIN-RELATED"/>
    <property type="match status" value="1"/>
</dbReference>
<dbReference type="GO" id="GO:0003677">
    <property type="term" value="F:DNA binding"/>
    <property type="evidence" value="ECO:0007669"/>
    <property type="project" value="InterPro"/>
</dbReference>
<evidence type="ECO:0000256" key="3">
    <source>
        <dbReference type="ARBA" id="ARBA00023015"/>
    </source>
</evidence>
<name>A0A0C2IN45_9PEZI</name>
<evidence type="ECO:0000313" key="8">
    <source>
        <dbReference type="EMBL" id="KIH86437.1"/>
    </source>
</evidence>
<dbReference type="Proteomes" id="UP000031575">
    <property type="component" value="Unassembled WGS sequence"/>
</dbReference>
<dbReference type="AlphaFoldDB" id="A0A0C2IN45"/>